<dbReference type="Proteomes" id="UP001242480">
    <property type="component" value="Unassembled WGS sequence"/>
</dbReference>
<dbReference type="InterPro" id="IPR018711">
    <property type="entry name" value="NAGPA"/>
</dbReference>
<name>A0ABU0JH24_9HYPH</name>
<evidence type="ECO:0000313" key="3">
    <source>
        <dbReference type="EMBL" id="MDQ0473587.1"/>
    </source>
</evidence>
<feature type="domain" description="Phosphodiester glycosidase" evidence="2">
    <location>
        <begin position="77"/>
        <end position="227"/>
    </location>
</feature>
<feature type="signal peptide" evidence="1">
    <location>
        <begin position="1"/>
        <end position="22"/>
    </location>
</feature>
<dbReference type="Pfam" id="PF09992">
    <property type="entry name" value="NAGPA"/>
    <property type="match status" value="1"/>
</dbReference>
<accession>A0ABU0JH24</accession>
<organism evidence="3 4">
    <name type="scientific">Labrys wisconsinensis</name>
    <dbReference type="NCBI Taxonomy" id="425677"/>
    <lineage>
        <taxon>Bacteria</taxon>
        <taxon>Pseudomonadati</taxon>
        <taxon>Pseudomonadota</taxon>
        <taxon>Alphaproteobacteria</taxon>
        <taxon>Hyphomicrobiales</taxon>
        <taxon>Xanthobacteraceae</taxon>
        <taxon>Labrys</taxon>
    </lineage>
</organism>
<evidence type="ECO:0000259" key="2">
    <source>
        <dbReference type="Pfam" id="PF09992"/>
    </source>
</evidence>
<sequence>MPLRRSLLALAALALLAAPVAAEDGPCRALTYGGKAFTVCTADLRHDTIRLFWKGADGEALGSFARLREMPEGGRLTFAMNAGMYRPDLSPAGLYVENGREWVRVNTANGPGNFHMKPNGIFYVDKDGAAIVETGRYLRLRAQPGFRPELATQSGPMLVIAGRLHPKISESGTSAKMRNGVGVQDRGTAVFAISEEPVTFGEFAHLFRDALHCPDALFLDGSISALYAPTLGRTDSLRPLGPIVGVLPRE</sequence>
<evidence type="ECO:0000313" key="4">
    <source>
        <dbReference type="Proteomes" id="UP001242480"/>
    </source>
</evidence>
<dbReference type="EMBL" id="JAUSVX010000017">
    <property type="protein sequence ID" value="MDQ0473587.1"/>
    <property type="molecule type" value="Genomic_DNA"/>
</dbReference>
<reference evidence="3 4" key="1">
    <citation type="submission" date="2023-07" db="EMBL/GenBank/DDBJ databases">
        <title>Genomic Encyclopedia of Type Strains, Phase IV (KMG-IV): sequencing the most valuable type-strain genomes for metagenomic binning, comparative biology and taxonomic classification.</title>
        <authorList>
            <person name="Goeker M."/>
        </authorList>
    </citation>
    <scope>NUCLEOTIDE SEQUENCE [LARGE SCALE GENOMIC DNA]</scope>
    <source>
        <strain evidence="3 4">DSM 19619</strain>
    </source>
</reference>
<evidence type="ECO:0000256" key="1">
    <source>
        <dbReference type="SAM" id="SignalP"/>
    </source>
</evidence>
<comment type="caution">
    <text evidence="3">The sequence shown here is derived from an EMBL/GenBank/DDBJ whole genome shotgun (WGS) entry which is preliminary data.</text>
</comment>
<feature type="chain" id="PRO_5047218255" evidence="1">
    <location>
        <begin position="23"/>
        <end position="250"/>
    </location>
</feature>
<dbReference type="RefSeq" id="WP_307282097.1">
    <property type="nucleotide sequence ID" value="NZ_JAUSVX010000017.1"/>
</dbReference>
<proteinExistence type="predicted"/>
<gene>
    <name evidence="3" type="ORF">QO011_006623</name>
</gene>
<protein>
    <submittedName>
        <fullName evidence="3">Uncharacterized protein YigE (DUF2233 family)</fullName>
    </submittedName>
</protein>
<keyword evidence="4" id="KW-1185">Reference proteome</keyword>
<keyword evidence="1" id="KW-0732">Signal</keyword>